<feature type="signal peptide" evidence="1">
    <location>
        <begin position="1"/>
        <end position="39"/>
    </location>
</feature>
<reference evidence="2 3" key="1">
    <citation type="journal article" date="2023" name="Hortic Res">
        <title>Pangenome of water caltrop reveals structural variations and asymmetric subgenome divergence after allopolyploidization.</title>
        <authorList>
            <person name="Zhang X."/>
            <person name="Chen Y."/>
            <person name="Wang L."/>
            <person name="Yuan Y."/>
            <person name="Fang M."/>
            <person name="Shi L."/>
            <person name="Lu R."/>
            <person name="Comes H.P."/>
            <person name="Ma Y."/>
            <person name="Chen Y."/>
            <person name="Huang G."/>
            <person name="Zhou Y."/>
            <person name="Zheng Z."/>
            <person name="Qiu Y."/>
        </authorList>
    </citation>
    <scope>NUCLEOTIDE SEQUENCE [LARGE SCALE GENOMIC DNA]</scope>
    <source>
        <tissue evidence="2">Roots</tissue>
    </source>
</reference>
<dbReference type="AlphaFoldDB" id="A0AAN7GKR9"/>
<dbReference type="EMBL" id="JAXIOK010000019">
    <property type="protein sequence ID" value="KAK4748316.1"/>
    <property type="molecule type" value="Genomic_DNA"/>
</dbReference>
<dbReference type="Proteomes" id="UP001345219">
    <property type="component" value="Chromosome 12"/>
</dbReference>
<protein>
    <submittedName>
        <fullName evidence="2">Uncharacterized protein</fullName>
    </submittedName>
</protein>
<sequence length="162" mass="18434">MAPFPTEPSHILSPSIPLLTLTVLLLILLPIFHPSYCQAAIPSSLSDHRSLLAIQRRAPQIPDCSIISSSSDCSQRPYCRWCRSEVLDDTCFSAAEARRLPAQPGFMFIHFTQLTRKKLKNPPKENTILFRDIISLEIDVQANNLPLPRPSISRRRWNLNEF</sequence>
<keyword evidence="3" id="KW-1185">Reference proteome</keyword>
<evidence type="ECO:0000256" key="1">
    <source>
        <dbReference type="SAM" id="SignalP"/>
    </source>
</evidence>
<comment type="caution">
    <text evidence="2">The sequence shown here is derived from an EMBL/GenBank/DDBJ whole genome shotgun (WGS) entry which is preliminary data.</text>
</comment>
<gene>
    <name evidence="2" type="ORF">SAY87_014902</name>
</gene>
<dbReference type="PANTHER" id="PTHR36896">
    <property type="entry name" value="OS01G0729500 PROTEIN"/>
    <property type="match status" value="1"/>
</dbReference>
<dbReference type="PANTHER" id="PTHR36896:SF2">
    <property type="entry name" value="OS01G0729500 PROTEIN"/>
    <property type="match status" value="1"/>
</dbReference>
<evidence type="ECO:0000313" key="3">
    <source>
        <dbReference type="Proteomes" id="UP001345219"/>
    </source>
</evidence>
<evidence type="ECO:0000313" key="2">
    <source>
        <dbReference type="EMBL" id="KAK4748316.1"/>
    </source>
</evidence>
<name>A0AAN7GKR9_9MYRT</name>
<keyword evidence="1" id="KW-0732">Signal</keyword>
<accession>A0AAN7GKR9</accession>
<proteinExistence type="predicted"/>
<organism evidence="2 3">
    <name type="scientific">Trapa incisa</name>
    <dbReference type="NCBI Taxonomy" id="236973"/>
    <lineage>
        <taxon>Eukaryota</taxon>
        <taxon>Viridiplantae</taxon>
        <taxon>Streptophyta</taxon>
        <taxon>Embryophyta</taxon>
        <taxon>Tracheophyta</taxon>
        <taxon>Spermatophyta</taxon>
        <taxon>Magnoliopsida</taxon>
        <taxon>eudicotyledons</taxon>
        <taxon>Gunneridae</taxon>
        <taxon>Pentapetalae</taxon>
        <taxon>rosids</taxon>
        <taxon>malvids</taxon>
        <taxon>Myrtales</taxon>
        <taxon>Lythraceae</taxon>
        <taxon>Trapa</taxon>
    </lineage>
</organism>
<feature type="chain" id="PRO_5042930113" evidence="1">
    <location>
        <begin position="40"/>
        <end position="162"/>
    </location>
</feature>